<keyword evidence="2" id="KW-1185">Reference proteome</keyword>
<comment type="caution">
    <text evidence="1">The sequence shown here is derived from an EMBL/GenBank/DDBJ whole genome shotgun (WGS) entry which is preliminary data.</text>
</comment>
<organism evidence="1 2">
    <name type="scientific">Trametes sanguinea</name>
    <dbReference type="NCBI Taxonomy" id="158606"/>
    <lineage>
        <taxon>Eukaryota</taxon>
        <taxon>Fungi</taxon>
        <taxon>Dikarya</taxon>
        <taxon>Basidiomycota</taxon>
        <taxon>Agaricomycotina</taxon>
        <taxon>Agaricomycetes</taxon>
        <taxon>Polyporales</taxon>
        <taxon>Polyporaceae</taxon>
        <taxon>Trametes</taxon>
    </lineage>
</organism>
<protein>
    <submittedName>
        <fullName evidence="1">Uncharacterized protein</fullName>
    </submittedName>
</protein>
<proteinExistence type="predicted"/>
<sequence length="78" mass="8655">MWVVEPTFLRGRIPLLSVIHLDTVVRAAHLIGAAVGQQVSEDVEGHNALDKFTTFYVNKYADHHAFELLHQGDPPPPA</sequence>
<evidence type="ECO:0000313" key="1">
    <source>
        <dbReference type="EMBL" id="KAJ2966364.1"/>
    </source>
</evidence>
<reference evidence="1" key="1">
    <citation type="submission" date="2022-08" db="EMBL/GenBank/DDBJ databases">
        <title>Genome Sequence of Pycnoporus sanguineus.</title>
        <authorList>
            <person name="Buettner E."/>
        </authorList>
    </citation>
    <scope>NUCLEOTIDE SEQUENCE</scope>
    <source>
        <strain evidence="1">CG-C14</strain>
    </source>
</reference>
<accession>A0ACC1MI94</accession>
<gene>
    <name evidence="1" type="ORF">NUW54_g13831</name>
</gene>
<dbReference type="Proteomes" id="UP001144978">
    <property type="component" value="Unassembled WGS sequence"/>
</dbReference>
<name>A0ACC1MI94_9APHY</name>
<dbReference type="EMBL" id="JANSHE010006680">
    <property type="protein sequence ID" value="KAJ2966364.1"/>
    <property type="molecule type" value="Genomic_DNA"/>
</dbReference>
<evidence type="ECO:0000313" key="2">
    <source>
        <dbReference type="Proteomes" id="UP001144978"/>
    </source>
</evidence>